<keyword evidence="3" id="KW-0472">Membrane</keyword>
<evidence type="ECO:0000256" key="1">
    <source>
        <dbReference type="ARBA" id="ARBA00022614"/>
    </source>
</evidence>
<gene>
    <name evidence="4" type="ORF">HMPREF1983_01062</name>
</gene>
<dbReference type="SUPFAM" id="SSF52058">
    <property type="entry name" value="L domain-like"/>
    <property type="match status" value="1"/>
</dbReference>
<dbReference type="AlphaFoldDB" id="U2RVL9"/>
<dbReference type="InterPro" id="IPR001611">
    <property type="entry name" value="Leu-rich_rpt"/>
</dbReference>
<keyword evidence="3" id="KW-1133">Transmembrane helix</keyword>
<protein>
    <submittedName>
        <fullName evidence="4">Leucine Rich repeat-containing domain protein</fullName>
    </submittedName>
</protein>
<dbReference type="EMBL" id="AWVP01000063">
    <property type="protein sequence ID" value="ERK57613.1"/>
    <property type="molecule type" value="Genomic_DNA"/>
</dbReference>
<dbReference type="PANTHER" id="PTHR46652">
    <property type="entry name" value="LEUCINE-RICH REPEAT AND IQ DOMAIN-CONTAINING PROTEIN 1-RELATED"/>
    <property type="match status" value="1"/>
</dbReference>
<reference evidence="4 5" key="1">
    <citation type="submission" date="2013-08" db="EMBL/GenBank/DDBJ databases">
        <authorList>
            <person name="Weinstock G."/>
            <person name="Sodergren E."/>
            <person name="Wylie T."/>
            <person name="Fulton L."/>
            <person name="Fulton R."/>
            <person name="Fronick C."/>
            <person name="O'Laughlin M."/>
            <person name="Godfrey J."/>
            <person name="Miner T."/>
            <person name="Herter B."/>
            <person name="Appelbaum E."/>
            <person name="Cordes M."/>
            <person name="Lek S."/>
            <person name="Wollam A."/>
            <person name="Pepin K.H."/>
            <person name="Palsikar V.B."/>
            <person name="Mitreva M."/>
            <person name="Wilson R.K."/>
        </authorList>
    </citation>
    <scope>NUCLEOTIDE SEQUENCE [LARGE SCALE GENOMIC DNA]</scope>
    <source>
        <strain evidence="4 5">ATCC 700627</strain>
    </source>
</reference>
<organism evidence="4 5">
    <name type="scientific">Gemella bergeri ATCC 700627</name>
    <dbReference type="NCBI Taxonomy" id="1321820"/>
    <lineage>
        <taxon>Bacteria</taxon>
        <taxon>Bacillati</taxon>
        <taxon>Bacillota</taxon>
        <taxon>Bacilli</taxon>
        <taxon>Bacillales</taxon>
        <taxon>Gemellaceae</taxon>
        <taxon>Gemella</taxon>
    </lineage>
</organism>
<dbReference type="PATRIC" id="fig|1321820.3.peg.1033"/>
<dbReference type="eggNOG" id="COG4886">
    <property type="taxonomic scope" value="Bacteria"/>
</dbReference>
<comment type="caution">
    <text evidence="4">The sequence shown here is derived from an EMBL/GenBank/DDBJ whole genome shotgun (WGS) entry which is preliminary data.</text>
</comment>
<dbReference type="HOGENOM" id="CLU_692153_0_0_9"/>
<dbReference type="Proteomes" id="UP000016637">
    <property type="component" value="Unassembled WGS sequence"/>
</dbReference>
<name>U2RVL9_9BACL</name>
<evidence type="ECO:0000313" key="4">
    <source>
        <dbReference type="EMBL" id="ERK57613.1"/>
    </source>
</evidence>
<dbReference type="InterPro" id="IPR025875">
    <property type="entry name" value="Leu-rich_rpt_4"/>
</dbReference>
<keyword evidence="1" id="KW-0433">Leucine-rich repeat</keyword>
<evidence type="ECO:0000256" key="2">
    <source>
        <dbReference type="ARBA" id="ARBA00022737"/>
    </source>
</evidence>
<dbReference type="InterPro" id="IPR032675">
    <property type="entry name" value="LRR_dom_sf"/>
</dbReference>
<accession>U2RVL9</accession>
<dbReference type="PANTHER" id="PTHR46652:SF3">
    <property type="entry name" value="LEUCINE-RICH REPEAT-CONTAINING PROTEIN 9"/>
    <property type="match status" value="1"/>
</dbReference>
<feature type="transmembrane region" description="Helical" evidence="3">
    <location>
        <begin position="380"/>
        <end position="398"/>
    </location>
</feature>
<dbReference type="SMART" id="SM00365">
    <property type="entry name" value="LRR_SD22"/>
    <property type="match status" value="5"/>
</dbReference>
<evidence type="ECO:0000313" key="5">
    <source>
        <dbReference type="Proteomes" id="UP000016637"/>
    </source>
</evidence>
<keyword evidence="3" id="KW-0812">Transmembrane</keyword>
<evidence type="ECO:0000256" key="3">
    <source>
        <dbReference type="SAM" id="Phobius"/>
    </source>
</evidence>
<dbReference type="Gene3D" id="3.80.10.10">
    <property type="entry name" value="Ribonuclease Inhibitor"/>
    <property type="match status" value="1"/>
</dbReference>
<keyword evidence="5" id="KW-1185">Reference proteome</keyword>
<proteinExistence type="predicted"/>
<sequence length="402" mass="46450">MKKVMCSVFIIATLSLMTSQLNTEIVFANDIYVPFGKKNFSKEESGQIIDFEDLNLKESLLEYYKFHIDKNYKGKDITVGMMKQFTSLSLPWMNIFSLKGLEYATNLKTLNLSNNFIEDLSPLENLKEIEDLNLTNNKIKDTKSLAQLKKLKQLSLRKNLMNNLDFLNELSIESLDISMNGALKDYVPNNLRLDNIRSLNISGIGFDNITFLKNAKKLESLIAAENTIKDLTPLEELINIRILYLDRNNIIDISPLRKLENLEELLLYKNSIEDIRALYGKKYLYRLMLNDNLGLKDISPLATAGNLASLDISNTSVEEIKPLNDLKYIYYVAVKNTKISNNDLEKFEEHNKVVKKNNNIDKKIEVIKTEASKYFSIKNYIFMFIIVLITLTGIRSYWRKNK</sequence>
<dbReference type="InterPro" id="IPR050836">
    <property type="entry name" value="SDS22/Internalin_LRR"/>
</dbReference>
<dbReference type="PROSITE" id="PS51450">
    <property type="entry name" value="LRR"/>
    <property type="match status" value="4"/>
</dbReference>
<dbReference type="Pfam" id="PF12799">
    <property type="entry name" value="LRR_4"/>
    <property type="match status" value="2"/>
</dbReference>
<keyword evidence="2" id="KW-0677">Repeat</keyword>
<dbReference type="RefSeq" id="WP_021753718.1">
    <property type="nucleotide sequence ID" value="NZ_KI271876.1"/>
</dbReference>